<sequence length="350" mass="39385">RRPPSKAWLWAFTLTPYLNLPPRGQYHAPQAPDQDRLNQDVGADHRPPDSQSTESATLSGGPPGSKPPRALASSKHGSTSCQGTRLRQAARSTAGKVDGRDLWHRRDHPARLYRRADRRWTAERAVLPRWQSHSAAVIPQARTGALALDHGEDDMGDEADEYHTGTVHGGNTLSLFGEKSRKRKMYKEDMSDWHLVYGTRVFANSEEPAQDNDSDEMIRLRLSRVRYNWEMLNQRTAAMDAVEFFIDRYGYCPFCPLGLVTTRRWQPEGGGVFAVQPTGCSDMETPRRLSDHHSNARLDLQSGRMSQAEGDSRDIKPTAEEASLYESILAQALNDIPDTLEVMEDDLKAY</sequence>
<name>A0AAD9CUL4_PAPLA</name>
<proteinExistence type="predicted"/>
<feature type="compositionally biased region" description="Polar residues" evidence="1">
    <location>
        <begin position="75"/>
        <end position="85"/>
    </location>
</feature>
<feature type="compositionally biased region" description="Basic and acidic residues" evidence="1">
    <location>
        <begin position="33"/>
        <end position="48"/>
    </location>
</feature>
<keyword evidence="3" id="KW-1185">Reference proteome</keyword>
<dbReference type="EMBL" id="JAODAN010000010">
    <property type="protein sequence ID" value="KAK1921815.1"/>
    <property type="molecule type" value="Genomic_DNA"/>
</dbReference>
<reference evidence="2" key="1">
    <citation type="submission" date="2023-02" db="EMBL/GenBank/DDBJ databases">
        <title>Identification and recombinant expression of a fungal hydrolase from Papiliotrema laurentii that hydrolyzes apple cutin and clears colloidal polyester polyurethane.</title>
        <authorList>
            <consortium name="DOE Joint Genome Institute"/>
            <person name="Roman V.A."/>
            <person name="Bojanowski C."/>
            <person name="Crable B.R."/>
            <person name="Wagner D.N."/>
            <person name="Hung C.S."/>
            <person name="Nadeau L.J."/>
            <person name="Schratz L."/>
            <person name="Haridas S."/>
            <person name="Pangilinan J."/>
            <person name="Lipzen A."/>
            <person name="Na H."/>
            <person name="Yan M."/>
            <person name="Ng V."/>
            <person name="Grigoriev I.V."/>
            <person name="Spatafora J.W."/>
            <person name="Barlow D."/>
            <person name="Biffinger J."/>
            <person name="Kelley-Loughnane N."/>
            <person name="Varaljay V.A."/>
            <person name="Crookes-Goodson W.J."/>
        </authorList>
    </citation>
    <scope>NUCLEOTIDE SEQUENCE</scope>
    <source>
        <strain evidence="2">5307AH</strain>
    </source>
</reference>
<feature type="compositionally biased region" description="Polar residues" evidence="1">
    <location>
        <begin position="49"/>
        <end position="58"/>
    </location>
</feature>
<evidence type="ECO:0000313" key="2">
    <source>
        <dbReference type="EMBL" id="KAK1921815.1"/>
    </source>
</evidence>
<feature type="region of interest" description="Disordered" evidence="1">
    <location>
        <begin position="18"/>
        <end position="97"/>
    </location>
</feature>
<evidence type="ECO:0000313" key="3">
    <source>
        <dbReference type="Proteomes" id="UP001182556"/>
    </source>
</evidence>
<evidence type="ECO:0000256" key="1">
    <source>
        <dbReference type="SAM" id="MobiDB-lite"/>
    </source>
</evidence>
<organism evidence="2 3">
    <name type="scientific">Papiliotrema laurentii</name>
    <name type="common">Cryptococcus laurentii</name>
    <dbReference type="NCBI Taxonomy" id="5418"/>
    <lineage>
        <taxon>Eukaryota</taxon>
        <taxon>Fungi</taxon>
        <taxon>Dikarya</taxon>
        <taxon>Basidiomycota</taxon>
        <taxon>Agaricomycotina</taxon>
        <taxon>Tremellomycetes</taxon>
        <taxon>Tremellales</taxon>
        <taxon>Rhynchogastremaceae</taxon>
        <taxon>Papiliotrema</taxon>
    </lineage>
</organism>
<comment type="caution">
    <text evidence="2">The sequence shown here is derived from an EMBL/GenBank/DDBJ whole genome shotgun (WGS) entry which is preliminary data.</text>
</comment>
<gene>
    <name evidence="2" type="ORF">DB88DRAFT_83054</name>
</gene>
<protein>
    <submittedName>
        <fullName evidence="2">Uncharacterized protein</fullName>
    </submittedName>
</protein>
<feature type="non-terminal residue" evidence="2">
    <location>
        <position position="1"/>
    </location>
</feature>
<dbReference type="Proteomes" id="UP001182556">
    <property type="component" value="Unassembled WGS sequence"/>
</dbReference>
<dbReference type="AlphaFoldDB" id="A0AAD9CUL4"/>
<accession>A0AAD9CUL4</accession>